<dbReference type="Gene3D" id="3.40.50.620">
    <property type="entry name" value="HUPs"/>
    <property type="match status" value="1"/>
</dbReference>
<sequence>LHRTTSYNVCYTKLLRQAQLQAKAAVLPRKPIVYIVEWLQPLFIVKGWAAEMVEIAGGAMPRESGKILDPTQLEPADIIVVALCGLDRDVAKKELQSKPLPEWWLKSPAVKNGHVFVVDGNQMFNRPTNRLLDALEWLVQLIPAPENITEISKTFPFERYVHVAPPEERSLQDEINAAHEAACAAKQARYDDPATGYGVFTAWYLAERQVCCGNRCRHCPFGHANVPIENLGDKVNNMTSSVFLKAPKPMAKGRLGYLKPSRGKAKEIIVVFWSGGKDSFLALHETIQSLNDDQEIVLLTTFNPDSNVVPVQNIPPRTIVEQASILNLPLYLVALPTGADYNSLVKNALKDLVISKMPKSGGKIGGLVFGDLHLSDVKDWRDTTFAEFQLHNPLWHRDMHKDLIPLLTQLCVTYRAQVAYSAVDQTLLHGLQVGDIYESRKLPSSVDPMGENGEFHTVVLFEK</sequence>
<dbReference type="EC" id="6.3.1.14" evidence="1"/>
<dbReference type="AlphaFoldDB" id="A0A1W0ABP3"/>
<comment type="caution">
    <text evidence="7">The sequence shown here is derived from an EMBL/GenBank/DDBJ whole genome shotgun (WGS) entry which is preliminary data.</text>
</comment>
<protein>
    <recommendedName>
        <fullName evidence="2">Diphthine--ammonia ligase</fullName>
        <ecNumber evidence="1">6.3.1.14</ecNumber>
    </recommendedName>
    <alternativeName>
        <fullName evidence="3">Diphthamide synthase</fullName>
    </alternativeName>
    <alternativeName>
        <fullName evidence="4">Diphthamide synthetase</fullName>
    </alternativeName>
</protein>
<feature type="domain" description="Diphthamide synthase" evidence="6">
    <location>
        <begin position="270"/>
        <end position="460"/>
    </location>
</feature>
<dbReference type="InterPro" id="IPR051030">
    <property type="entry name" value="Vitamin_B12-ABC_binding"/>
</dbReference>
<comment type="catalytic activity">
    <reaction evidence="5">
        <text>diphthine-[translation elongation factor 2] + NH4(+) + ATP = diphthamide-[translation elongation factor 2] + AMP + diphosphate + H(+)</text>
        <dbReference type="Rhea" id="RHEA:19753"/>
        <dbReference type="Rhea" id="RHEA-COMP:10172"/>
        <dbReference type="Rhea" id="RHEA-COMP:10174"/>
        <dbReference type="ChEBI" id="CHEBI:15378"/>
        <dbReference type="ChEBI" id="CHEBI:16692"/>
        <dbReference type="ChEBI" id="CHEBI:28938"/>
        <dbReference type="ChEBI" id="CHEBI:30616"/>
        <dbReference type="ChEBI" id="CHEBI:33019"/>
        <dbReference type="ChEBI" id="CHEBI:82696"/>
        <dbReference type="ChEBI" id="CHEBI:456215"/>
        <dbReference type="EC" id="6.3.1.14"/>
    </reaction>
</comment>
<dbReference type="Pfam" id="PF01902">
    <property type="entry name" value="Diphthami_syn_2"/>
    <property type="match status" value="1"/>
</dbReference>
<dbReference type="OrthoDB" id="274765at2759"/>
<evidence type="ECO:0000313" key="8">
    <source>
        <dbReference type="Proteomes" id="UP000243217"/>
    </source>
</evidence>
<dbReference type="EMBL" id="JNBS01000139">
    <property type="protein sequence ID" value="OQS07723.1"/>
    <property type="molecule type" value="Genomic_DNA"/>
</dbReference>
<dbReference type="InterPro" id="IPR014729">
    <property type="entry name" value="Rossmann-like_a/b/a_fold"/>
</dbReference>
<dbReference type="Gene3D" id="3.40.50.1980">
    <property type="entry name" value="Nitrogenase molybdenum iron protein domain"/>
    <property type="match status" value="1"/>
</dbReference>
<reference evidence="7 8" key="1">
    <citation type="journal article" date="2014" name="Genome Biol. Evol.">
        <title>The secreted proteins of Achlya hypogyna and Thraustotheca clavata identify the ancestral oomycete secretome and reveal gene acquisitions by horizontal gene transfer.</title>
        <authorList>
            <person name="Misner I."/>
            <person name="Blouin N."/>
            <person name="Leonard G."/>
            <person name="Richards T.A."/>
            <person name="Lane C.E."/>
        </authorList>
    </citation>
    <scope>NUCLEOTIDE SEQUENCE [LARGE SCALE GENOMIC DNA]</scope>
    <source>
        <strain evidence="7 8">ATCC 34112</strain>
    </source>
</reference>
<evidence type="ECO:0000256" key="2">
    <source>
        <dbReference type="ARBA" id="ARBA00018426"/>
    </source>
</evidence>
<dbReference type="GO" id="GO:0005524">
    <property type="term" value="F:ATP binding"/>
    <property type="evidence" value="ECO:0007669"/>
    <property type="project" value="UniProtKB-KW"/>
</dbReference>
<keyword evidence="7" id="KW-0067">ATP-binding</keyword>
<evidence type="ECO:0000256" key="4">
    <source>
        <dbReference type="ARBA" id="ARBA00031552"/>
    </source>
</evidence>
<evidence type="ECO:0000313" key="7">
    <source>
        <dbReference type="EMBL" id="OQS07723.1"/>
    </source>
</evidence>
<dbReference type="PANTHER" id="PTHR42860:SF1">
    <property type="entry name" value="VITAMIN B12-BINDING PROTEIN"/>
    <property type="match status" value="1"/>
</dbReference>
<organism evidence="7 8">
    <name type="scientific">Thraustotheca clavata</name>
    <dbReference type="NCBI Taxonomy" id="74557"/>
    <lineage>
        <taxon>Eukaryota</taxon>
        <taxon>Sar</taxon>
        <taxon>Stramenopiles</taxon>
        <taxon>Oomycota</taxon>
        <taxon>Saprolegniomycetes</taxon>
        <taxon>Saprolegniales</taxon>
        <taxon>Achlyaceae</taxon>
        <taxon>Thraustotheca</taxon>
    </lineage>
</organism>
<evidence type="ECO:0000259" key="6">
    <source>
        <dbReference type="Pfam" id="PF01902"/>
    </source>
</evidence>
<feature type="non-terminal residue" evidence="7">
    <location>
        <position position="1"/>
    </location>
</feature>
<dbReference type="GO" id="GO:0017178">
    <property type="term" value="F:diphthine-ammonia ligase activity"/>
    <property type="evidence" value="ECO:0007669"/>
    <property type="project" value="UniProtKB-EC"/>
</dbReference>
<evidence type="ECO:0000256" key="5">
    <source>
        <dbReference type="ARBA" id="ARBA00048108"/>
    </source>
</evidence>
<dbReference type="InterPro" id="IPR040807">
    <property type="entry name" value="DUF5522"/>
</dbReference>
<gene>
    <name evidence="7" type="ORF">THRCLA_20080</name>
</gene>
<accession>A0A1W0ABP3</accession>
<name>A0A1W0ABP3_9STRA</name>
<dbReference type="Proteomes" id="UP000243217">
    <property type="component" value="Unassembled WGS sequence"/>
</dbReference>
<proteinExistence type="predicted"/>
<dbReference type="SUPFAM" id="SSF52402">
    <property type="entry name" value="Adenine nucleotide alpha hydrolases-like"/>
    <property type="match status" value="1"/>
</dbReference>
<dbReference type="SUPFAM" id="SSF53807">
    <property type="entry name" value="Helical backbone' metal receptor"/>
    <property type="match status" value="1"/>
</dbReference>
<evidence type="ECO:0000256" key="3">
    <source>
        <dbReference type="ARBA" id="ARBA00029814"/>
    </source>
</evidence>
<keyword evidence="8" id="KW-1185">Reference proteome</keyword>
<dbReference type="InterPro" id="IPR002761">
    <property type="entry name" value="Diphthami_syn_dom"/>
</dbReference>
<evidence type="ECO:0000256" key="1">
    <source>
        <dbReference type="ARBA" id="ARBA00012089"/>
    </source>
</evidence>
<keyword evidence="7" id="KW-0547">Nucleotide-binding</keyword>
<dbReference type="PANTHER" id="PTHR42860">
    <property type="entry name" value="VITAMIN B12-BINDING PROTEIN"/>
    <property type="match status" value="1"/>
</dbReference>
<dbReference type="Pfam" id="PF17653">
    <property type="entry name" value="DUF5522"/>
    <property type="match status" value="1"/>
</dbReference>